<sequence length="205" mass="21525">MSADTGVTARESELAMLVSSRICHDLISPLGAIGNGLELLELSGTIAGMEMPLLKDSSRSALARINLFRLAFGPASQGQTMAGDEISRICRSSWTSQRVGIDCDLPATTDRRLARLGVLLVLSAETLCPREGHIALAQTSGGRLAATLTAGALREPPGWEDMLTDAEAPLPAAALVHLPLAQRAAAALGRRIEITRHRGAITLAA</sequence>
<dbReference type="EMBL" id="SNAA01000002">
    <property type="protein sequence ID" value="TDL83529.1"/>
    <property type="molecule type" value="Genomic_DNA"/>
</dbReference>
<keyword evidence="2" id="KW-0808">Transferase</keyword>
<organism evidence="2 3">
    <name type="scientific">Palleronia sediminis</name>
    <dbReference type="NCBI Taxonomy" id="2547833"/>
    <lineage>
        <taxon>Bacteria</taxon>
        <taxon>Pseudomonadati</taxon>
        <taxon>Pseudomonadota</taxon>
        <taxon>Alphaproteobacteria</taxon>
        <taxon>Rhodobacterales</taxon>
        <taxon>Roseobacteraceae</taxon>
        <taxon>Palleronia</taxon>
    </lineage>
</organism>
<dbReference type="InterPro" id="IPR036890">
    <property type="entry name" value="HATPase_C_sf"/>
</dbReference>
<dbReference type="RefSeq" id="WP_133395481.1">
    <property type="nucleotide sequence ID" value="NZ_SNAA01000002.1"/>
</dbReference>
<accession>A0A4V3BAL8</accession>
<evidence type="ECO:0000259" key="1">
    <source>
        <dbReference type="Pfam" id="PF10090"/>
    </source>
</evidence>
<proteinExistence type="predicted"/>
<evidence type="ECO:0000313" key="2">
    <source>
        <dbReference type="EMBL" id="TDL83529.1"/>
    </source>
</evidence>
<feature type="domain" description="Histidine phosphotransferase ChpT C-terminal" evidence="1">
    <location>
        <begin position="84"/>
        <end position="195"/>
    </location>
</feature>
<dbReference type="Gene3D" id="3.30.565.10">
    <property type="entry name" value="Histidine kinase-like ATPase, C-terminal domain"/>
    <property type="match status" value="1"/>
</dbReference>
<comment type="caution">
    <text evidence="2">The sequence shown here is derived from an EMBL/GenBank/DDBJ whole genome shotgun (WGS) entry which is preliminary data.</text>
</comment>
<dbReference type="Proteomes" id="UP000295701">
    <property type="component" value="Unassembled WGS sequence"/>
</dbReference>
<name>A0A4V3BAL8_9RHOB</name>
<reference evidence="2 3" key="1">
    <citation type="submission" date="2019-03" db="EMBL/GenBank/DDBJ databases">
        <title>Primorskyibacter sp. SS33 isolated from sediments.</title>
        <authorList>
            <person name="Xunke S."/>
        </authorList>
    </citation>
    <scope>NUCLEOTIDE SEQUENCE [LARGE SCALE GENOMIC DNA]</scope>
    <source>
        <strain evidence="2 3">SS33</strain>
    </source>
</reference>
<protein>
    <submittedName>
        <fullName evidence="2">Histidine phosphotransferase</fullName>
    </submittedName>
</protein>
<dbReference type="InterPro" id="IPR018762">
    <property type="entry name" value="ChpT_C"/>
</dbReference>
<evidence type="ECO:0000313" key="3">
    <source>
        <dbReference type="Proteomes" id="UP000295701"/>
    </source>
</evidence>
<gene>
    <name evidence="2" type="ORF">E2L08_02470</name>
</gene>
<dbReference type="GO" id="GO:0016740">
    <property type="term" value="F:transferase activity"/>
    <property type="evidence" value="ECO:0007669"/>
    <property type="project" value="UniProtKB-KW"/>
</dbReference>
<dbReference type="Gene3D" id="1.10.287.130">
    <property type="match status" value="1"/>
</dbReference>
<dbReference type="OrthoDB" id="9803702at2"/>
<dbReference type="AlphaFoldDB" id="A0A4V3BAL8"/>
<dbReference type="Pfam" id="PF10090">
    <property type="entry name" value="HPTransfase"/>
    <property type="match status" value="1"/>
</dbReference>
<keyword evidence="3" id="KW-1185">Reference proteome</keyword>